<dbReference type="PROSITE" id="PS50089">
    <property type="entry name" value="ZF_RING_2"/>
    <property type="match status" value="1"/>
</dbReference>
<dbReference type="Pfam" id="PF02176">
    <property type="entry name" value="zf-TRAF"/>
    <property type="match status" value="1"/>
</dbReference>
<proteinExistence type="predicted"/>
<accession>A0ABQ9E6X8</accession>
<evidence type="ECO:0000313" key="9">
    <source>
        <dbReference type="Proteomes" id="UP001217089"/>
    </source>
</evidence>
<organism evidence="8 9">
    <name type="scientific">Tegillarca granosa</name>
    <name type="common">Malaysian cockle</name>
    <name type="synonym">Anadara granosa</name>
    <dbReference type="NCBI Taxonomy" id="220873"/>
    <lineage>
        <taxon>Eukaryota</taxon>
        <taxon>Metazoa</taxon>
        <taxon>Spiralia</taxon>
        <taxon>Lophotrochozoa</taxon>
        <taxon>Mollusca</taxon>
        <taxon>Bivalvia</taxon>
        <taxon>Autobranchia</taxon>
        <taxon>Pteriomorphia</taxon>
        <taxon>Arcoida</taxon>
        <taxon>Arcoidea</taxon>
        <taxon>Arcidae</taxon>
        <taxon>Tegillarca</taxon>
    </lineage>
</organism>
<feature type="domain" description="TRAF-type" evidence="7">
    <location>
        <begin position="123"/>
        <end position="172"/>
    </location>
</feature>
<dbReference type="SUPFAM" id="SSF50156">
    <property type="entry name" value="PDZ domain-like"/>
    <property type="match status" value="4"/>
</dbReference>
<feature type="domain" description="PDZ" evidence="6">
    <location>
        <begin position="530"/>
        <end position="618"/>
    </location>
</feature>
<dbReference type="PROSITE" id="PS00518">
    <property type="entry name" value="ZF_RING_1"/>
    <property type="match status" value="1"/>
</dbReference>
<dbReference type="Gene3D" id="3.30.40.10">
    <property type="entry name" value="Zinc/RING finger domain, C3HC4 (zinc finger)"/>
    <property type="match status" value="1"/>
</dbReference>
<keyword evidence="9" id="KW-1185">Reference proteome</keyword>
<evidence type="ECO:0000256" key="3">
    <source>
        <dbReference type="ARBA" id="ARBA00022833"/>
    </source>
</evidence>
<feature type="zinc finger region" description="TRAF-type" evidence="4">
    <location>
        <begin position="123"/>
        <end position="172"/>
    </location>
</feature>
<evidence type="ECO:0000259" key="7">
    <source>
        <dbReference type="PROSITE" id="PS50145"/>
    </source>
</evidence>
<dbReference type="Proteomes" id="UP001217089">
    <property type="component" value="Unassembled WGS sequence"/>
</dbReference>
<dbReference type="SMART" id="SM00184">
    <property type="entry name" value="RING"/>
    <property type="match status" value="1"/>
</dbReference>
<dbReference type="InterPro" id="IPR036034">
    <property type="entry name" value="PDZ_sf"/>
</dbReference>
<evidence type="ECO:0008006" key="10">
    <source>
        <dbReference type="Google" id="ProtNLM"/>
    </source>
</evidence>
<evidence type="ECO:0000256" key="4">
    <source>
        <dbReference type="PROSITE-ProRule" id="PRU00207"/>
    </source>
</evidence>
<dbReference type="SUPFAM" id="SSF57850">
    <property type="entry name" value="RING/U-box"/>
    <property type="match status" value="1"/>
</dbReference>
<dbReference type="EMBL" id="JARBDR010000921">
    <property type="protein sequence ID" value="KAJ8299627.1"/>
    <property type="molecule type" value="Genomic_DNA"/>
</dbReference>
<name>A0ABQ9E6X8_TEGGR</name>
<evidence type="ECO:0000256" key="2">
    <source>
        <dbReference type="ARBA" id="ARBA00022771"/>
    </source>
</evidence>
<evidence type="ECO:0000256" key="1">
    <source>
        <dbReference type="ARBA" id="ARBA00022723"/>
    </source>
</evidence>
<dbReference type="SUPFAM" id="SSF49599">
    <property type="entry name" value="TRAF domain-like"/>
    <property type="match status" value="1"/>
</dbReference>
<evidence type="ECO:0000259" key="6">
    <source>
        <dbReference type="PROSITE" id="PS50106"/>
    </source>
</evidence>
<feature type="domain" description="PDZ" evidence="6">
    <location>
        <begin position="294"/>
        <end position="376"/>
    </location>
</feature>
<keyword evidence="2 4" id="KW-0863">Zinc-finger</keyword>
<feature type="domain" description="PDZ" evidence="6">
    <location>
        <begin position="414"/>
        <end position="486"/>
    </location>
</feature>
<feature type="domain" description="RING-type" evidence="5">
    <location>
        <begin position="61"/>
        <end position="99"/>
    </location>
</feature>
<protein>
    <recommendedName>
        <fullName evidence="10">E3 ubiquitin-protein ligase LNX</fullName>
    </recommendedName>
</protein>
<sequence>MDSSSEAGASSYHDYANQSTLSLNQYKLTDKRVCQTCGQFHEPEGTHLYDYYQAVDEDLMCQICLQPLVSPLDTKCGHTFCSRCLKNYLRIQRQCPVDRLPLLMVDIQKSSILVRRLLDKLLVVCPNVDYCEEVLPRSELEAHLLHRCRGAVTKCIKSSLGCTFQGPRSALQSHLWECPFRDQDGGKNPVVDGEVSTIEIQRNQADLGISVVGGCDTPLSCIVIQEIFPDGVIAKDGRLLPGDQILEVNGEDLTQATHYQAQQALSHYHPVCRLTVYREKAEENRPIEKEEILKITLSKVKGKQLGIKLVGKRIAAGVFILNLVPESLAAIDGRLLPDDRVLEINGIDVTYGTQEQAAHIIQTAAEKVQFVVSRRSRPQTPDLIRSTSDSIVTANFDLSKDKPSVSDLLCPEKPITITKDPAETLGISVAGGVNSPRGDTPIYVTNINPNGCLGRTKQIKKGDVLLSINGANLLSLTHNEAVNLVKTNTEAKVVCLKIIEGPETSHGHGNFTPTWLFWQQMPRMCQTLKTVTLLRSPSGSLGFSVVGGTDGSQGPGPFPVYVKSVVLDTPAAKDGRLKCGDILLSVNDSSLQNVTHAKAVDLLKMANGAVTLTVVSWPGTIV</sequence>
<dbReference type="CDD" id="cd06677">
    <property type="entry name" value="PDZ1_LNX1_2-like"/>
    <property type="match status" value="1"/>
</dbReference>
<evidence type="ECO:0000259" key="5">
    <source>
        <dbReference type="PROSITE" id="PS50089"/>
    </source>
</evidence>
<dbReference type="InterPro" id="IPR001293">
    <property type="entry name" value="Znf_TRAF"/>
</dbReference>
<dbReference type="CDD" id="cd16637">
    <property type="entry name" value="mRING-HC-C3HC3D_LNX1-like"/>
    <property type="match status" value="1"/>
</dbReference>
<dbReference type="PROSITE" id="PS50145">
    <property type="entry name" value="ZF_TRAF"/>
    <property type="match status" value="1"/>
</dbReference>
<dbReference type="Gene3D" id="2.30.42.10">
    <property type="match status" value="4"/>
</dbReference>
<dbReference type="SMART" id="SM00228">
    <property type="entry name" value="PDZ"/>
    <property type="match status" value="4"/>
</dbReference>
<gene>
    <name evidence="8" type="ORF">KUTeg_023687</name>
</gene>
<dbReference type="PANTHER" id="PTHR19964">
    <property type="entry name" value="MULTIPLE PDZ DOMAIN PROTEIN"/>
    <property type="match status" value="1"/>
</dbReference>
<evidence type="ECO:0000313" key="8">
    <source>
        <dbReference type="EMBL" id="KAJ8299627.1"/>
    </source>
</evidence>
<dbReference type="PROSITE" id="PS50106">
    <property type="entry name" value="PDZ"/>
    <property type="match status" value="4"/>
</dbReference>
<dbReference type="InterPro" id="IPR017907">
    <property type="entry name" value="Znf_RING_CS"/>
</dbReference>
<reference evidence="8 9" key="1">
    <citation type="submission" date="2022-12" db="EMBL/GenBank/DDBJ databases">
        <title>Chromosome-level genome of Tegillarca granosa.</title>
        <authorList>
            <person name="Kim J."/>
        </authorList>
    </citation>
    <scope>NUCLEOTIDE SEQUENCE [LARGE SCALE GENOMIC DNA]</scope>
    <source>
        <strain evidence="8">Teg-2019</strain>
        <tissue evidence="8">Adductor muscle</tissue>
    </source>
</reference>
<dbReference type="InterPro" id="IPR001841">
    <property type="entry name" value="Znf_RING"/>
</dbReference>
<dbReference type="InterPro" id="IPR051342">
    <property type="entry name" value="PDZ_scaffold"/>
</dbReference>
<dbReference type="PANTHER" id="PTHR19964:SF84">
    <property type="entry name" value="LIGAND OF NUMB PROTEIN X 2-LIKE ISOFORM X1"/>
    <property type="match status" value="1"/>
</dbReference>
<keyword evidence="1 4" id="KW-0479">Metal-binding</keyword>
<dbReference type="InterPro" id="IPR013083">
    <property type="entry name" value="Znf_RING/FYVE/PHD"/>
</dbReference>
<comment type="caution">
    <text evidence="8">The sequence shown here is derived from an EMBL/GenBank/DDBJ whole genome shotgun (WGS) entry which is preliminary data.</text>
</comment>
<feature type="domain" description="PDZ" evidence="6">
    <location>
        <begin position="197"/>
        <end position="280"/>
    </location>
</feature>
<keyword evidence="3 4" id="KW-0862">Zinc</keyword>
<dbReference type="InterPro" id="IPR018957">
    <property type="entry name" value="Znf_C3HC4_RING-type"/>
</dbReference>
<dbReference type="Pfam" id="PF00595">
    <property type="entry name" value="PDZ"/>
    <property type="match status" value="4"/>
</dbReference>
<dbReference type="CDD" id="cd06679">
    <property type="entry name" value="PDZ3_LNX1_2-like"/>
    <property type="match status" value="1"/>
</dbReference>
<dbReference type="Pfam" id="PF00097">
    <property type="entry name" value="zf-C3HC4"/>
    <property type="match status" value="1"/>
</dbReference>
<dbReference type="InterPro" id="IPR001478">
    <property type="entry name" value="PDZ"/>
</dbReference>